<dbReference type="Pfam" id="PF20216">
    <property type="entry name" value="DUF6576"/>
    <property type="match status" value="1"/>
</dbReference>
<name>A0A521CRS2_9SPHI</name>
<evidence type="ECO:0000256" key="2">
    <source>
        <dbReference type="ARBA" id="ARBA00009045"/>
    </source>
</evidence>
<comment type="subcellular location">
    <subcellularLocation>
        <location evidence="1">Membrane</location>
        <topology evidence="1">Multi-pass membrane protein</topology>
    </subcellularLocation>
</comment>
<dbReference type="EMBL" id="FXSZ01000004">
    <property type="protein sequence ID" value="SMO62157.1"/>
    <property type="molecule type" value="Genomic_DNA"/>
</dbReference>
<dbReference type="PANTHER" id="PTHR43731">
    <property type="entry name" value="RHOMBOID PROTEASE"/>
    <property type="match status" value="1"/>
</dbReference>
<keyword evidence="3 7" id="KW-0812">Transmembrane</keyword>
<feature type="transmembrane region" description="Helical" evidence="7">
    <location>
        <begin position="142"/>
        <end position="170"/>
    </location>
</feature>
<protein>
    <submittedName>
        <fullName evidence="10">Membrane associated serine protease, rhomboid family</fullName>
    </submittedName>
</protein>
<evidence type="ECO:0000256" key="3">
    <source>
        <dbReference type="ARBA" id="ARBA00022692"/>
    </source>
</evidence>
<feature type="transmembrane region" description="Helical" evidence="7">
    <location>
        <begin position="108"/>
        <end position="130"/>
    </location>
</feature>
<evidence type="ECO:0000313" key="11">
    <source>
        <dbReference type="Proteomes" id="UP000315971"/>
    </source>
</evidence>
<keyword evidence="10" id="KW-0645">Protease</keyword>
<dbReference type="InterPro" id="IPR050925">
    <property type="entry name" value="Rhomboid_protease_S54"/>
</dbReference>
<dbReference type="Gene3D" id="1.20.1540.10">
    <property type="entry name" value="Rhomboid-like"/>
    <property type="match status" value="1"/>
</dbReference>
<evidence type="ECO:0000259" key="9">
    <source>
        <dbReference type="Pfam" id="PF20216"/>
    </source>
</evidence>
<dbReference type="RefSeq" id="WP_142603356.1">
    <property type="nucleotide sequence ID" value="NZ_FXSZ01000004.1"/>
</dbReference>
<dbReference type="Pfam" id="PF01694">
    <property type="entry name" value="Rhomboid"/>
    <property type="match status" value="1"/>
</dbReference>
<reference evidence="10 11" key="1">
    <citation type="submission" date="2017-05" db="EMBL/GenBank/DDBJ databases">
        <authorList>
            <person name="Varghese N."/>
            <person name="Submissions S."/>
        </authorList>
    </citation>
    <scope>NUCLEOTIDE SEQUENCE [LARGE SCALE GENOMIC DNA]</scope>
    <source>
        <strain evidence="10 11">DSM 21342</strain>
    </source>
</reference>
<feature type="transmembrane region" description="Helical" evidence="7">
    <location>
        <begin position="21"/>
        <end position="53"/>
    </location>
</feature>
<dbReference type="GO" id="GO:0004252">
    <property type="term" value="F:serine-type endopeptidase activity"/>
    <property type="evidence" value="ECO:0007669"/>
    <property type="project" value="InterPro"/>
</dbReference>
<evidence type="ECO:0000256" key="6">
    <source>
        <dbReference type="ARBA" id="ARBA00023136"/>
    </source>
</evidence>
<dbReference type="InterPro" id="IPR046483">
    <property type="entry name" value="DUF6576"/>
</dbReference>
<feature type="domain" description="DUF6576" evidence="9">
    <location>
        <begin position="256"/>
        <end position="292"/>
    </location>
</feature>
<keyword evidence="11" id="KW-1185">Reference proteome</keyword>
<proteinExistence type="inferred from homology"/>
<dbReference type="Proteomes" id="UP000315971">
    <property type="component" value="Unassembled WGS sequence"/>
</dbReference>
<evidence type="ECO:0000256" key="1">
    <source>
        <dbReference type="ARBA" id="ARBA00004141"/>
    </source>
</evidence>
<keyword evidence="6 7" id="KW-0472">Membrane</keyword>
<evidence type="ECO:0000259" key="8">
    <source>
        <dbReference type="Pfam" id="PF01694"/>
    </source>
</evidence>
<evidence type="ECO:0000313" key="10">
    <source>
        <dbReference type="EMBL" id="SMO62157.1"/>
    </source>
</evidence>
<evidence type="ECO:0000256" key="7">
    <source>
        <dbReference type="SAM" id="Phobius"/>
    </source>
</evidence>
<accession>A0A521CRS2</accession>
<feature type="transmembrane region" description="Helical" evidence="7">
    <location>
        <begin position="73"/>
        <end position="96"/>
    </location>
</feature>
<keyword evidence="5 7" id="KW-1133">Transmembrane helix</keyword>
<dbReference type="SUPFAM" id="SSF144091">
    <property type="entry name" value="Rhomboid-like"/>
    <property type="match status" value="1"/>
</dbReference>
<organism evidence="10 11">
    <name type="scientific">Solitalea koreensis</name>
    <dbReference type="NCBI Taxonomy" id="543615"/>
    <lineage>
        <taxon>Bacteria</taxon>
        <taxon>Pseudomonadati</taxon>
        <taxon>Bacteroidota</taxon>
        <taxon>Sphingobacteriia</taxon>
        <taxon>Sphingobacteriales</taxon>
        <taxon>Sphingobacteriaceae</taxon>
        <taxon>Solitalea</taxon>
    </lineage>
</organism>
<comment type="similarity">
    <text evidence="2">Belongs to the peptidase S54 family.</text>
</comment>
<gene>
    <name evidence="10" type="ORF">SAMN06265350_104294</name>
</gene>
<feature type="domain" description="Peptidase S54 rhomboid" evidence="8">
    <location>
        <begin position="68"/>
        <end position="212"/>
    </location>
</feature>
<dbReference type="OrthoDB" id="680602at2"/>
<dbReference type="GO" id="GO:0006508">
    <property type="term" value="P:proteolysis"/>
    <property type="evidence" value="ECO:0007669"/>
    <property type="project" value="UniProtKB-KW"/>
</dbReference>
<dbReference type="PANTHER" id="PTHR43731:SF14">
    <property type="entry name" value="PRESENILIN-ASSOCIATED RHOMBOID-LIKE PROTEIN, MITOCHONDRIAL"/>
    <property type="match status" value="1"/>
</dbReference>
<evidence type="ECO:0000256" key="4">
    <source>
        <dbReference type="ARBA" id="ARBA00022801"/>
    </source>
</evidence>
<dbReference type="GO" id="GO:0016020">
    <property type="term" value="C:membrane"/>
    <property type="evidence" value="ECO:0007669"/>
    <property type="project" value="UniProtKB-SubCell"/>
</dbReference>
<dbReference type="AlphaFoldDB" id="A0A521CRS2"/>
<dbReference type="InterPro" id="IPR035952">
    <property type="entry name" value="Rhomboid-like_sf"/>
</dbReference>
<sequence>MNITEEIKQVFIRPRKVLHQFIAVNVGVFFIIQLLKVVELLFSLPVNISTFLIQHLSLPSSLNTLLTQPWSLFTYMFLHANLLHLLFNMLGLYWFGQVVEEFLGSKKFRWIYLLGGVIGGILFIAAYNVFPLFAEIKNSSTILGASAGVMAIVVAAATLVPNFPFMLLLLGEVRIKYIAFFYILFDLISIASANAGGHISHLGGALLGFTYISQMRSGESSFFSNIGKKITSVFSGKSKMKVAYKNTDAKNKKRAANANRQEVIDKILDKISKTGYEGLSREEKEILFKASQEKE</sequence>
<evidence type="ECO:0000256" key="5">
    <source>
        <dbReference type="ARBA" id="ARBA00022989"/>
    </source>
</evidence>
<dbReference type="InterPro" id="IPR022764">
    <property type="entry name" value="Peptidase_S54_rhomboid_dom"/>
</dbReference>
<keyword evidence="4" id="KW-0378">Hydrolase</keyword>
<feature type="transmembrane region" description="Helical" evidence="7">
    <location>
        <begin position="177"/>
        <end position="197"/>
    </location>
</feature>